<name>A0AAW1QD91_9CHLO</name>
<protein>
    <submittedName>
        <fullName evidence="1">Uncharacterized protein</fullName>
    </submittedName>
</protein>
<reference evidence="1 2" key="1">
    <citation type="journal article" date="2024" name="Nat. Commun.">
        <title>Phylogenomics reveals the evolutionary origins of lichenization in chlorophyte algae.</title>
        <authorList>
            <person name="Puginier C."/>
            <person name="Libourel C."/>
            <person name="Otte J."/>
            <person name="Skaloud P."/>
            <person name="Haon M."/>
            <person name="Grisel S."/>
            <person name="Petersen M."/>
            <person name="Berrin J.G."/>
            <person name="Delaux P.M."/>
            <person name="Dal Grande F."/>
            <person name="Keller J."/>
        </authorList>
    </citation>
    <scope>NUCLEOTIDE SEQUENCE [LARGE SCALE GENOMIC DNA]</scope>
    <source>
        <strain evidence="1 2">SAG 2145</strain>
    </source>
</reference>
<dbReference type="EMBL" id="JALJOS010000048">
    <property type="protein sequence ID" value="KAK9819336.1"/>
    <property type="molecule type" value="Genomic_DNA"/>
</dbReference>
<gene>
    <name evidence="1" type="ORF">WJX74_007705</name>
</gene>
<evidence type="ECO:0000313" key="2">
    <source>
        <dbReference type="Proteomes" id="UP001438707"/>
    </source>
</evidence>
<dbReference type="AlphaFoldDB" id="A0AAW1QD91"/>
<sequence length="354" mass="38698">MAPVGAQPDMAVFNPMEANTKAHIRRLINHIRAVLKQEAQMTELLIAQANTDPEEQGWLFAVRTWYEGWPQGMEDYIELGKRLLGAIVASAGRVKSTTLTLCAHDPFQVGKAVAEPSKATQQEAMHTIEVDDLARKMAKGLLVVEGCVRTRDSHLQAHHIRSGIEEAMVGMLHNIRTDPDALTAAGHILSEDQTPDLSKLVARRITLVEGCVKSNDPRLAPEHIAAGLEATFGAYLTGIDDNPEALTTQGRTRPTDLTFATCGDRKLKQVALPQLWDDLVMAAYGRQVYFMTVHGDKPEACLPESDDEVFTFERTSENIARVAMASPRGDLDDFAGLDHPAIIQALHSLVPGAA</sequence>
<evidence type="ECO:0000313" key="1">
    <source>
        <dbReference type="EMBL" id="KAK9819336.1"/>
    </source>
</evidence>
<proteinExistence type="predicted"/>
<accession>A0AAW1QD91</accession>
<organism evidence="1 2">
    <name type="scientific">Apatococcus lobatus</name>
    <dbReference type="NCBI Taxonomy" id="904363"/>
    <lineage>
        <taxon>Eukaryota</taxon>
        <taxon>Viridiplantae</taxon>
        <taxon>Chlorophyta</taxon>
        <taxon>core chlorophytes</taxon>
        <taxon>Trebouxiophyceae</taxon>
        <taxon>Chlorellales</taxon>
        <taxon>Chlorellaceae</taxon>
        <taxon>Apatococcus</taxon>
    </lineage>
</organism>
<keyword evidence="2" id="KW-1185">Reference proteome</keyword>
<dbReference type="Proteomes" id="UP001438707">
    <property type="component" value="Unassembled WGS sequence"/>
</dbReference>
<comment type="caution">
    <text evidence="1">The sequence shown here is derived from an EMBL/GenBank/DDBJ whole genome shotgun (WGS) entry which is preliminary data.</text>
</comment>